<keyword evidence="4" id="KW-1185">Reference proteome</keyword>
<dbReference type="AlphaFoldDB" id="A0A9P6FBT6"/>
<evidence type="ECO:0000256" key="1">
    <source>
        <dbReference type="SAM" id="SignalP"/>
    </source>
</evidence>
<dbReference type="EMBL" id="JAAAXW010000038">
    <property type="protein sequence ID" value="KAF9547743.1"/>
    <property type="molecule type" value="Genomic_DNA"/>
</dbReference>
<dbReference type="InterPro" id="IPR003172">
    <property type="entry name" value="ML_dom"/>
</dbReference>
<dbReference type="SMART" id="SM00737">
    <property type="entry name" value="ML"/>
    <property type="match status" value="1"/>
</dbReference>
<reference evidence="3" key="1">
    <citation type="journal article" date="2020" name="Fungal Divers.">
        <title>Resolving the Mortierellaceae phylogeny through synthesis of multi-gene phylogenetics and phylogenomics.</title>
        <authorList>
            <person name="Vandepol N."/>
            <person name="Liber J."/>
            <person name="Desiro A."/>
            <person name="Na H."/>
            <person name="Kennedy M."/>
            <person name="Barry K."/>
            <person name="Grigoriev I.V."/>
            <person name="Miller A.N."/>
            <person name="O'Donnell K."/>
            <person name="Stajich J.E."/>
            <person name="Bonito G."/>
        </authorList>
    </citation>
    <scope>NUCLEOTIDE SEQUENCE</scope>
    <source>
        <strain evidence="3">NRRL 2591</strain>
    </source>
</reference>
<feature type="signal peptide" evidence="1">
    <location>
        <begin position="1"/>
        <end position="19"/>
    </location>
</feature>
<sequence length="150" mass="15720">MKIASLALSILTVLGLVQAQVMFTNCATVSTQLDVETFGVAPYPLCVNKNMCLTSTGTLTTPVIAGSTLIISGKYLGRQVYTDAHDFCTLLNAQGSPCPIPVTVHALTACVLVKPECPVNIGMAMTFDATNGDNGKIYCQRGTLTATSCP</sequence>
<evidence type="ECO:0000259" key="2">
    <source>
        <dbReference type="SMART" id="SM00737"/>
    </source>
</evidence>
<proteinExistence type="predicted"/>
<feature type="chain" id="PRO_5040224468" description="MD-2-related lipid-recognition domain-containing protein" evidence="1">
    <location>
        <begin position="20"/>
        <end position="150"/>
    </location>
</feature>
<keyword evidence="1" id="KW-0732">Signal</keyword>
<accession>A0A9P6FBT6</accession>
<evidence type="ECO:0000313" key="3">
    <source>
        <dbReference type="EMBL" id="KAF9547743.1"/>
    </source>
</evidence>
<name>A0A9P6FBT6_9FUNG</name>
<feature type="domain" description="MD-2-related lipid-recognition" evidence="2">
    <location>
        <begin position="23"/>
        <end position="144"/>
    </location>
</feature>
<organism evidence="3 4">
    <name type="scientific">Mortierella hygrophila</name>
    <dbReference type="NCBI Taxonomy" id="979708"/>
    <lineage>
        <taxon>Eukaryota</taxon>
        <taxon>Fungi</taxon>
        <taxon>Fungi incertae sedis</taxon>
        <taxon>Mucoromycota</taxon>
        <taxon>Mortierellomycotina</taxon>
        <taxon>Mortierellomycetes</taxon>
        <taxon>Mortierellales</taxon>
        <taxon>Mortierellaceae</taxon>
        <taxon>Mortierella</taxon>
    </lineage>
</organism>
<protein>
    <recommendedName>
        <fullName evidence="2">MD-2-related lipid-recognition domain-containing protein</fullName>
    </recommendedName>
</protein>
<dbReference type="Proteomes" id="UP000723463">
    <property type="component" value="Unassembled WGS sequence"/>
</dbReference>
<gene>
    <name evidence="3" type="ORF">EC957_007908</name>
</gene>
<dbReference type="Pfam" id="PF02221">
    <property type="entry name" value="E1_DerP2_DerF2"/>
    <property type="match status" value="1"/>
</dbReference>
<evidence type="ECO:0000313" key="4">
    <source>
        <dbReference type="Proteomes" id="UP000723463"/>
    </source>
</evidence>
<comment type="caution">
    <text evidence="3">The sequence shown here is derived from an EMBL/GenBank/DDBJ whole genome shotgun (WGS) entry which is preliminary data.</text>
</comment>